<evidence type="ECO:0000256" key="9">
    <source>
        <dbReference type="RuleBase" id="RU369079"/>
    </source>
</evidence>
<evidence type="ECO:0000256" key="4">
    <source>
        <dbReference type="ARBA" id="ARBA00022519"/>
    </source>
</evidence>
<evidence type="ECO:0000256" key="8">
    <source>
        <dbReference type="ARBA" id="ARBA00038436"/>
    </source>
</evidence>
<dbReference type="PANTHER" id="PTHR35011:SF11">
    <property type="entry name" value="TRAP TRANSPORTER SMALL PERMEASE PROTEIN"/>
    <property type="match status" value="1"/>
</dbReference>
<name>A0A3A8ARP7_9RHOB</name>
<dbReference type="Pfam" id="PF04290">
    <property type="entry name" value="DctQ"/>
    <property type="match status" value="1"/>
</dbReference>
<comment type="subunit">
    <text evidence="9">The complex comprises the extracytoplasmic solute receptor protein and the two transmembrane proteins.</text>
</comment>
<keyword evidence="4 9" id="KW-0997">Cell inner membrane</keyword>
<organism evidence="11 12">
    <name type="scientific">Roseovarius spongiae</name>
    <dbReference type="NCBI Taxonomy" id="2320272"/>
    <lineage>
        <taxon>Bacteria</taxon>
        <taxon>Pseudomonadati</taxon>
        <taxon>Pseudomonadota</taxon>
        <taxon>Alphaproteobacteria</taxon>
        <taxon>Rhodobacterales</taxon>
        <taxon>Roseobacteraceae</taxon>
        <taxon>Roseovarius</taxon>
    </lineage>
</organism>
<comment type="caution">
    <text evidence="11">The sequence shown here is derived from an EMBL/GenBank/DDBJ whole genome shotgun (WGS) entry which is preliminary data.</text>
</comment>
<comment type="similarity">
    <text evidence="8 9">Belongs to the TRAP transporter small permease family.</text>
</comment>
<accession>A0A3A8ARP7</accession>
<protein>
    <recommendedName>
        <fullName evidence="9">TRAP transporter small permease protein</fullName>
    </recommendedName>
</protein>
<keyword evidence="5 9" id="KW-0812">Transmembrane</keyword>
<proteinExistence type="inferred from homology"/>
<evidence type="ECO:0000313" key="11">
    <source>
        <dbReference type="EMBL" id="RKF13600.1"/>
    </source>
</evidence>
<keyword evidence="12" id="KW-1185">Reference proteome</keyword>
<dbReference type="InterPro" id="IPR055348">
    <property type="entry name" value="DctQ"/>
</dbReference>
<sequence length="168" mass="18220">MINRLLEGAIAMLLVAAVGVAFVAVIYRYALDSALSWSFEVSLALLTYITFLGGYLALRKGAHLKVDMLVRILPLWARGGLFLANQALIGLIGWIMAWHGGRQVLRFADQTTTVLEISTAWYYAAIPLGGALILIDAVTRGVRGAWMLSKGEDPDPAEDVESSLTAEI</sequence>
<comment type="subcellular location">
    <subcellularLocation>
        <location evidence="1 9">Cell inner membrane</location>
        <topology evidence="1 9">Multi-pass membrane protein</topology>
    </subcellularLocation>
</comment>
<feature type="transmembrane region" description="Helical" evidence="9">
    <location>
        <begin position="37"/>
        <end position="58"/>
    </location>
</feature>
<feature type="transmembrane region" description="Helical" evidence="9">
    <location>
        <begin position="12"/>
        <end position="31"/>
    </location>
</feature>
<dbReference type="GO" id="GO:0015740">
    <property type="term" value="P:C4-dicarboxylate transport"/>
    <property type="evidence" value="ECO:0007669"/>
    <property type="project" value="TreeGrafter"/>
</dbReference>
<dbReference type="EMBL" id="RAPE01000004">
    <property type="protein sequence ID" value="RKF13600.1"/>
    <property type="molecule type" value="Genomic_DNA"/>
</dbReference>
<dbReference type="GO" id="GO:0005886">
    <property type="term" value="C:plasma membrane"/>
    <property type="evidence" value="ECO:0007669"/>
    <property type="project" value="UniProtKB-SubCell"/>
</dbReference>
<feature type="transmembrane region" description="Helical" evidence="9">
    <location>
        <begin position="79"/>
        <end position="100"/>
    </location>
</feature>
<evidence type="ECO:0000259" key="10">
    <source>
        <dbReference type="Pfam" id="PF04290"/>
    </source>
</evidence>
<evidence type="ECO:0000313" key="12">
    <source>
        <dbReference type="Proteomes" id="UP000281128"/>
    </source>
</evidence>
<gene>
    <name evidence="11" type="ORF">D6850_15060</name>
</gene>
<dbReference type="OrthoDB" id="4250245at2"/>
<dbReference type="InterPro" id="IPR007387">
    <property type="entry name" value="TRAP_DctQ"/>
</dbReference>
<evidence type="ECO:0000256" key="5">
    <source>
        <dbReference type="ARBA" id="ARBA00022692"/>
    </source>
</evidence>
<feature type="domain" description="Tripartite ATP-independent periplasmic transporters DctQ component" evidence="10">
    <location>
        <begin position="18"/>
        <end position="142"/>
    </location>
</feature>
<dbReference type="Proteomes" id="UP000281128">
    <property type="component" value="Unassembled WGS sequence"/>
</dbReference>
<evidence type="ECO:0000256" key="6">
    <source>
        <dbReference type="ARBA" id="ARBA00022989"/>
    </source>
</evidence>
<feature type="transmembrane region" description="Helical" evidence="9">
    <location>
        <begin position="120"/>
        <end position="139"/>
    </location>
</feature>
<dbReference type="PANTHER" id="PTHR35011">
    <property type="entry name" value="2,3-DIKETO-L-GULONATE TRAP TRANSPORTER SMALL PERMEASE PROTEIN YIAM"/>
    <property type="match status" value="1"/>
</dbReference>
<evidence type="ECO:0000256" key="3">
    <source>
        <dbReference type="ARBA" id="ARBA00022475"/>
    </source>
</evidence>
<keyword evidence="2 9" id="KW-0813">Transport</keyword>
<evidence type="ECO:0000256" key="2">
    <source>
        <dbReference type="ARBA" id="ARBA00022448"/>
    </source>
</evidence>
<dbReference type="RefSeq" id="WP_121168425.1">
    <property type="nucleotide sequence ID" value="NZ_RAPE01000004.1"/>
</dbReference>
<keyword evidence="7 9" id="KW-0472">Membrane</keyword>
<evidence type="ECO:0000256" key="1">
    <source>
        <dbReference type="ARBA" id="ARBA00004429"/>
    </source>
</evidence>
<keyword evidence="3" id="KW-1003">Cell membrane</keyword>
<evidence type="ECO:0000256" key="7">
    <source>
        <dbReference type="ARBA" id="ARBA00023136"/>
    </source>
</evidence>
<dbReference type="GO" id="GO:0022857">
    <property type="term" value="F:transmembrane transporter activity"/>
    <property type="evidence" value="ECO:0007669"/>
    <property type="project" value="UniProtKB-UniRule"/>
</dbReference>
<comment type="function">
    <text evidence="9">Part of the tripartite ATP-independent periplasmic (TRAP) transport system.</text>
</comment>
<keyword evidence="6 9" id="KW-1133">Transmembrane helix</keyword>
<reference evidence="11 12" key="1">
    <citation type="submission" date="2018-09" db="EMBL/GenBank/DDBJ databases">
        <title>Roseovarius spongiae sp. nov., isolated from a marine sponge.</title>
        <authorList>
            <person name="Zhuang L."/>
            <person name="Luo L."/>
        </authorList>
    </citation>
    <scope>NUCLEOTIDE SEQUENCE [LARGE SCALE GENOMIC DNA]</scope>
    <source>
        <strain evidence="11 12">HN-E21</strain>
    </source>
</reference>
<dbReference type="AlphaFoldDB" id="A0A3A8ARP7"/>